<accession>A0ABQ9DCZ6</accession>
<evidence type="ECO:0000313" key="2">
    <source>
        <dbReference type="Proteomes" id="UP001145742"/>
    </source>
</evidence>
<reference evidence="1" key="1">
    <citation type="submission" date="2019-10" db="EMBL/GenBank/DDBJ databases">
        <authorList>
            <person name="Soares A.E.R."/>
            <person name="Aleixo A."/>
            <person name="Schneider P."/>
            <person name="Miyaki C.Y."/>
            <person name="Schneider M.P."/>
            <person name="Mello C."/>
            <person name="Vasconcelos A.T.R."/>
        </authorList>
    </citation>
    <scope>NUCLEOTIDE SEQUENCE</scope>
    <source>
        <tissue evidence="1">Muscle</tissue>
    </source>
</reference>
<evidence type="ECO:0000313" key="1">
    <source>
        <dbReference type="EMBL" id="KAJ7416923.1"/>
    </source>
</evidence>
<organism evidence="1 2">
    <name type="scientific">Willisornis vidua</name>
    <name type="common">Xingu scale-backed antbird</name>
    <dbReference type="NCBI Taxonomy" id="1566151"/>
    <lineage>
        <taxon>Eukaryota</taxon>
        <taxon>Metazoa</taxon>
        <taxon>Chordata</taxon>
        <taxon>Craniata</taxon>
        <taxon>Vertebrata</taxon>
        <taxon>Euteleostomi</taxon>
        <taxon>Archelosauria</taxon>
        <taxon>Archosauria</taxon>
        <taxon>Dinosauria</taxon>
        <taxon>Saurischia</taxon>
        <taxon>Theropoda</taxon>
        <taxon>Coelurosauria</taxon>
        <taxon>Aves</taxon>
        <taxon>Neognathae</taxon>
        <taxon>Neoaves</taxon>
        <taxon>Telluraves</taxon>
        <taxon>Australaves</taxon>
        <taxon>Passeriformes</taxon>
        <taxon>Thamnophilidae</taxon>
        <taxon>Willisornis</taxon>
    </lineage>
</organism>
<evidence type="ECO:0008006" key="3">
    <source>
        <dbReference type="Google" id="ProtNLM"/>
    </source>
</evidence>
<dbReference type="EMBL" id="WHWB01033789">
    <property type="protein sequence ID" value="KAJ7416923.1"/>
    <property type="molecule type" value="Genomic_DNA"/>
</dbReference>
<gene>
    <name evidence="1" type="ORF">WISP_67712</name>
</gene>
<keyword evidence="2" id="KW-1185">Reference proteome</keyword>
<sequence>MHKTDSVCVLKERSTSINGVSPCVPIGGQSGLLMVVNMAKAEVPSGKLYSTQLDKHLMRWVSNLLMDRAQRVTVNRVTSEWGPVTSGVSQGSTLGPVLVNIFINDLDVGLEGILSKSADVQGGGVDCIKSREALQRDLDKLEGWAITNHLVKFHKGKCWILHLGWGNPACLYGLGNEMLESSAMERDLGYWSMAN</sequence>
<protein>
    <recommendedName>
        <fullName evidence="3">Rna-directed dna polymerase from mobile element jockey-like</fullName>
    </recommendedName>
</protein>
<dbReference type="PANTHER" id="PTHR33332">
    <property type="entry name" value="REVERSE TRANSCRIPTASE DOMAIN-CONTAINING PROTEIN"/>
    <property type="match status" value="1"/>
</dbReference>
<proteinExistence type="predicted"/>
<dbReference type="Proteomes" id="UP001145742">
    <property type="component" value="Unassembled WGS sequence"/>
</dbReference>
<comment type="caution">
    <text evidence="1">The sequence shown here is derived from an EMBL/GenBank/DDBJ whole genome shotgun (WGS) entry which is preliminary data.</text>
</comment>
<name>A0ABQ9DCZ6_9PASS</name>